<dbReference type="Gene3D" id="3.30.310.210">
    <property type="match status" value="1"/>
</dbReference>
<dbReference type="Gene3D" id="3.30.1370.10">
    <property type="entry name" value="K Homology domain, type 1"/>
    <property type="match status" value="3"/>
</dbReference>
<keyword evidence="5" id="KW-1185">Reference proteome</keyword>
<dbReference type="InterPro" id="IPR036612">
    <property type="entry name" value="KH_dom_type_1_sf"/>
</dbReference>
<dbReference type="GO" id="GO:0003723">
    <property type="term" value="F:RNA binding"/>
    <property type="evidence" value="ECO:0007669"/>
    <property type="project" value="UniProtKB-UniRule"/>
</dbReference>
<keyword evidence="2" id="KW-0694">RNA-binding</keyword>
<feature type="domain" description="K Homology" evidence="3">
    <location>
        <begin position="315"/>
        <end position="388"/>
    </location>
</feature>
<dbReference type="CDD" id="cd22460">
    <property type="entry name" value="KH-I_PEPPER_rpt2_like"/>
    <property type="match status" value="2"/>
</dbReference>
<dbReference type="SUPFAM" id="SSF54791">
    <property type="entry name" value="Eukaryotic type KH-domain (KH-domain type I)"/>
    <property type="match status" value="5"/>
</dbReference>
<dbReference type="EMBL" id="JBBNAF010000002">
    <property type="protein sequence ID" value="KAK9163202.1"/>
    <property type="molecule type" value="Genomic_DNA"/>
</dbReference>
<dbReference type="InterPro" id="IPR004088">
    <property type="entry name" value="KH_dom_type_1"/>
</dbReference>
<gene>
    <name evidence="4" type="ORF">Syun_004104</name>
</gene>
<dbReference type="SMART" id="SM00322">
    <property type="entry name" value="KH"/>
    <property type="match status" value="5"/>
</dbReference>
<organism evidence="4 5">
    <name type="scientific">Stephania yunnanensis</name>
    <dbReference type="NCBI Taxonomy" id="152371"/>
    <lineage>
        <taxon>Eukaryota</taxon>
        <taxon>Viridiplantae</taxon>
        <taxon>Streptophyta</taxon>
        <taxon>Embryophyta</taxon>
        <taxon>Tracheophyta</taxon>
        <taxon>Spermatophyta</taxon>
        <taxon>Magnoliopsida</taxon>
        <taxon>Ranunculales</taxon>
        <taxon>Menispermaceae</taxon>
        <taxon>Menispermoideae</taxon>
        <taxon>Cissampelideae</taxon>
        <taxon>Stephania</taxon>
    </lineage>
</organism>
<dbReference type="Pfam" id="PF00013">
    <property type="entry name" value="KH_1"/>
    <property type="match status" value="5"/>
</dbReference>
<feature type="domain" description="K Homology" evidence="3">
    <location>
        <begin position="165"/>
        <end position="240"/>
    </location>
</feature>
<evidence type="ECO:0000313" key="4">
    <source>
        <dbReference type="EMBL" id="KAK9163202.1"/>
    </source>
</evidence>
<keyword evidence="1" id="KW-0677">Repeat</keyword>
<dbReference type="CDD" id="cd22462">
    <property type="entry name" value="KH-I_HEN4_like_rpt5"/>
    <property type="match status" value="1"/>
</dbReference>
<comment type="caution">
    <text evidence="4">The sequence shown here is derived from an EMBL/GenBank/DDBJ whole genome shotgun (WGS) entry which is preliminary data.</text>
</comment>
<accession>A0AAP0L3X6</accession>
<feature type="domain" description="K Homology" evidence="3">
    <location>
        <begin position="597"/>
        <end position="667"/>
    </location>
</feature>
<dbReference type="InterPro" id="IPR004087">
    <property type="entry name" value="KH_dom"/>
</dbReference>
<reference evidence="4 5" key="1">
    <citation type="submission" date="2024-01" db="EMBL/GenBank/DDBJ databases">
        <title>Genome assemblies of Stephania.</title>
        <authorList>
            <person name="Yang L."/>
        </authorList>
    </citation>
    <scope>NUCLEOTIDE SEQUENCE [LARGE SCALE GENOMIC DNA]</scope>
    <source>
        <strain evidence="4">YNDBR</strain>
        <tissue evidence="4">Leaf</tissue>
    </source>
</reference>
<dbReference type="PROSITE" id="PS50084">
    <property type="entry name" value="KH_TYPE_1"/>
    <property type="match status" value="5"/>
</dbReference>
<name>A0AAP0L3X6_9MAGN</name>
<dbReference type="PANTHER" id="PTHR10288">
    <property type="entry name" value="KH DOMAIN CONTAINING RNA BINDING PROTEIN"/>
    <property type="match status" value="1"/>
</dbReference>
<proteinExistence type="predicted"/>
<feature type="domain" description="K Homology" evidence="3">
    <location>
        <begin position="406"/>
        <end position="481"/>
    </location>
</feature>
<evidence type="ECO:0000259" key="3">
    <source>
        <dbReference type="SMART" id="SM00322"/>
    </source>
</evidence>
<evidence type="ECO:0000313" key="5">
    <source>
        <dbReference type="Proteomes" id="UP001420932"/>
    </source>
</evidence>
<dbReference type="Proteomes" id="UP001420932">
    <property type="component" value="Unassembled WGS sequence"/>
</dbReference>
<evidence type="ECO:0000256" key="1">
    <source>
        <dbReference type="ARBA" id="ARBA00022737"/>
    </source>
</evidence>
<dbReference type="AlphaFoldDB" id="A0AAP0L3X6"/>
<evidence type="ECO:0000256" key="2">
    <source>
        <dbReference type="PROSITE-ProRule" id="PRU00117"/>
    </source>
</evidence>
<dbReference type="CDD" id="cd22459">
    <property type="entry name" value="KH-I_PEPPER_rpt1_like"/>
    <property type="match status" value="2"/>
</dbReference>
<feature type="domain" description="K Homology" evidence="3">
    <location>
        <begin position="56"/>
        <end position="147"/>
    </location>
</feature>
<protein>
    <recommendedName>
        <fullName evidence="3">K Homology domain-containing protein</fullName>
    </recommendedName>
</protein>
<sequence length="682" mass="72624">MEPPFVSPPAKRPYHNLSTMQDIHTSNTIFAPAYSINGATKRRSRPPPPPIIIPSGHTALRLLCRASNIGGVIGKSGSILNLVRQETGAKIRVEDAVDSCEERVILIIAPASPKKMIVLKGLSDEETESGEMLEASPAQEAVLKIFERVLELDAESEEIFPPPGGMVYCRLLADNSQVGAVMGKGGKVIEKIRRDSGSRIRVLGAEQVPACASPTDEVIQITGDVIAVKRAVVAISCCLQDNPPSDKVLIPHMGGSKPAGAASFGPIPDLHREIPHRSTFVPSIPGSSNDYTSRGHSMTVEVDKTSTLDSKKIQHEIAFRLLCSNENVGGVIGKGGTIVKALQNETGASISVAATVAESDERVITISGSENPESRYSQAQQAVVRVFTRAIEASKEKGLEPGFKKSALSARLLVQASEVGCLIGKGGSIVSEMRKVTGTGIHIIVGDQVPKCASEGDEVVQITGELKNVQEALFHVTGRLRDNLVSNRMPNSSISACYSSSLVPEVIPYKRVVEPTSPIMFQPVGLSRNLDRQATLAQSMDHLGISHNADRPPSPKLWTSQILGMGNSRSISDTGRGLTNLRAGVEYGSGGKSAIVTNTTVEIVVPEDLIGSVYGESGCNLNRLRQISGAQVAMHDPRPGTRESIVIISGTPDQTQAAQSLLQAFILSGQSSSPDHRPRLLC</sequence>